<dbReference type="PANTHER" id="PTHR43701:SF2">
    <property type="entry name" value="MEMBRANE TRANSPORTER PROTEIN YJNA-RELATED"/>
    <property type="match status" value="1"/>
</dbReference>
<feature type="transmembrane region" description="Helical" evidence="6">
    <location>
        <begin position="140"/>
        <end position="173"/>
    </location>
</feature>
<dbReference type="InterPro" id="IPR051598">
    <property type="entry name" value="TSUP/Inactive_protease-like"/>
</dbReference>
<dbReference type="RefSeq" id="WP_197537950.1">
    <property type="nucleotide sequence ID" value="NZ_HG917869.1"/>
</dbReference>
<keyword evidence="8" id="KW-1185">Reference proteome</keyword>
<dbReference type="InterPro" id="IPR002781">
    <property type="entry name" value="TM_pro_TauE-like"/>
</dbReference>
<dbReference type="Pfam" id="PF01925">
    <property type="entry name" value="TauE"/>
    <property type="match status" value="1"/>
</dbReference>
<comment type="similarity">
    <text evidence="2 6">Belongs to the 4-toluene sulfonate uptake permease (TSUP) (TC 2.A.102) family.</text>
</comment>
<accession>W6RZN1</accession>
<comment type="subcellular location">
    <subcellularLocation>
        <location evidence="6">Cell membrane</location>
        <topology evidence="6">Multi-pass membrane protein</topology>
    </subcellularLocation>
    <subcellularLocation>
        <location evidence="1">Membrane</location>
        <topology evidence="1">Multi-pass membrane protein</topology>
    </subcellularLocation>
</comment>
<feature type="transmembrane region" description="Helical" evidence="6">
    <location>
        <begin position="237"/>
        <end position="255"/>
    </location>
</feature>
<dbReference type="HOGENOM" id="CLU_045498_5_4_9"/>
<evidence type="ECO:0000256" key="2">
    <source>
        <dbReference type="ARBA" id="ARBA00009142"/>
    </source>
</evidence>
<proteinExistence type="inferred from homology"/>
<evidence type="ECO:0000256" key="6">
    <source>
        <dbReference type="RuleBase" id="RU363041"/>
    </source>
</evidence>
<keyword evidence="5 6" id="KW-0472">Membrane</keyword>
<organism evidence="7 8">
    <name type="scientific">Clostridium bornimense</name>
    <dbReference type="NCBI Taxonomy" id="1216932"/>
    <lineage>
        <taxon>Bacteria</taxon>
        <taxon>Bacillati</taxon>
        <taxon>Bacillota</taxon>
        <taxon>Clostridia</taxon>
        <taxon>Eubacteriales</taxon>
        <taxon>Clostridiaceae</taxon>
        <taxon>Clostridium</taxon>
    </lineage>
</organism>
<name>W6RZN1_9CLOT</name>
<dbReference type="GO" id="GO:0005886">
    <property type="term" value="C:plasma membrane"/>
    <property type="evidence" value="ECO:0007669"/>
    <property type="project" value="UniProtKB-SubCell"/>
</dbReference>
<feature type="transmembrane region" description="Helical" evidence="6">
    <location>
        <begin position="7"/>
        <end position="35"/>
    </location>
</feature>
<evidence type="ECO:0000313" key="8">
    <source>
        <dbReference type="Proteomes" id="UP000019426"/>
    </source>
</evidence>
<dbReference type="EMBL" id="HG917869">
    <property type="protein sequence ID" value="CDM69903.1"/>
    <property type="molecule type" value="Genomic_DNA"/>
</dbReference>
<protein>
    <recommendedName>
        <fullName evidence="6">Probable membrane transporter protein</fullName>
    </recommendedName>
</protein>
<sequence length="258" mass="27319">MLYVIYILAGIGAGIVTGLAGLSAAVVITTLLVSICGWKSYDAVTVALAADVLASLLTAYTYYKNKNIDLKNGMLVTITAFIGTIIGSYSGFLFSQSQPDGLGYISMLTTIFLGIKFLVKPIEEGYDADSGSEQISKKKIILAMFFGCGIGWICGFTGSGGGILMLTVFTLLLGYNLKVAVGTSTMIMTLVALTGTISHFYMGATIQLIPMLLVIIFCVSAAYFSAKFANKCEIKKLNKVVGTCLGILGVITILIKLI</sequence>
<evidence type="ECO:0000256" key="3">
    <source>
        <dbReference type="ARBA" id="ARBA00022692"/>
    </source>
</evidence>
<keyword evidence="4 6" id="KW-1133">Transmembrane helix</keyword>
<evidence type="ECO:0000256" key="1">
    <source>
        <dbReference type="ARBA" id="ARBA00004141"/>
    </source>
</evidence>
<keyword evidence="3 6" id="KW-0812">Transmembrane</keyword>
<dbReference type="KEGG" id="clt:CM240_2786"/>
<evidence type="ECO:0000313" key="7">
    <source>
        <dbReference type="EMBL" id="CDM69903.1"/>
    </source>
</evidence>
<dbReference type="PATRIC" id="fig|1216932.3.peg.2748"/>
<dbReference type="STRING" id="1216932.CM240_2786"/>
<feature type="transmembrane region" description="Helical" evidence="6">
    <location>
        <begin position="208"/>
        <end position="225"/>
    </location>
</feature>
<dbReference type="eggNOG" id="COG0730">
    <property type="taxonomic scope" value="Bacteria"/>
</dbReference>
<evidence type="ECO:0000256" key="5">
    <source>
        <dbReference type="ARBA" id="ARBA00023136"/>
    </source>
</evidence>
<feature type="transmembrane region" description="Helical" evidence="6">
    <location>
        <begin position="179"/>
        <end position="201"/>
    </location>
</feature>
<evidence type="ECO:0000256" key="4">
    <source>
        <dbReference type="ARBA" id="ARBA00022989"/>
    </source>
</evidence>
<feature type="transmembrane region" description="Helical" evidence="6">
    <location>
        <begin position="41"/>
        <end position="63"/>
    </location>
</feature>
<dbReference type="PANTHER" id="PTHR43701">
    <property type="entry name" value="MEMBRANE TRANSPORTER PROTEIN MJ0441-RELATED"/>
    <property type="match status" value="1"/>
</dbReference>
<feature type="transmembrane region" description="Helical" evidence="6">
    <location>
        <begin position="75"/>
        <end position="95"/>
    </location>
</feature>
<feature type="transmembrane region" description="Helical" evidence="6">
    <location>
        <begin position="101"/>
        <end position="119"/>
    </location>
</feature>
<dbReference type="AlphaFoldDB" id="W6RZN1"/>
<keyword evidence="6" id="KW-1003">Cell membrane</keyword>
<gene>
    <name evidence="7" type="ORF">CM240_2786</name>
</gene>
<reference evidence="7 8" key="1">
    <citation type="submission" date="2013-11" db="EMBL/GenBank/DDBJ databases">
        <title>Complete genome sequence of Clostridum sp. M2/40.</title>
        <authorList>
            <person name="Wibberg D."/>
            <person name="Puehler A."/>
            <person name="Schlueter A."/>
        </authorList>
    </citation>
    <scope>NUCLEOTIDE SEQUENCE [LARGE SCALE GENOMIC DNA]</scope>
    <source>
        <strain evidence="8">M2/40</strain>
    </source>
</reference>
<dbReference type="Proteomes" id="UP000019426">
    <property type="component" value="Chromosome M2/40_rep2"/>
</dbReference>